<dbReference type="RefSeq" id="WP_116033013.1">
    <property type="nucleotide sequence ID" value="NZ_MOBZ01000005.1"/>
</dbReference>
<protein>
    <recommendedName>
        <fullName evidence="3">DUF3829 domain-containing protein</fullName>
    </recommendedName>
</protein>
<organism evidence="1 2">
    <name type="scientific">Pseudomonas fluorescens</name>
    <dbReference type="NCBI Taxonomy" id="294"/>
    <lineage>
        <taxon>Bacteria</taxon>
        <taxon>Pseudomonadati</taxon>
        <taxon>Pseudomonadota</taxon>
        <taxon>Gammaproteobacteria</taxon>
        <taxon>Pseudomonadales</taxon>
        <taxon>Pseudomonadaceae</taxon>
        <taxon>Pseudomonas</taxon>
    </lineage>
</organism>
<comment type="caution">
    <text evidence="1">The sequence shown here is derived from an EMBL/GenBank/DDBJ whole genome shotgun (WGS) entry which is preliminary data.</text>
</comment>
<evidence type="ECO:0008006" key="3">
    <source>
        <dbReference type="Google" id="ProtNLM"/>
    </source>
</evidence>
<name>A0A423P9J5_PSEFL</name>
<dbReference type="EMBL" id="MOBZ01000005">
    <property type="protein sequence ID" value="ROO12056.1"/>
    <property type="molecule type" value="Genomic_DNA"/>
</dbReference>
<proteinExistence type="predicted"/>
<dbReference type="Proteomes" id="UP000283619">
    <property type="component" value="Unassembled WGS sequence"/>
</dbReference>
<accession>A0A423P9J5</accession>
<sequence length="331" mass="37892">MTSRFMFVSGVVVVLVVMGLASATRPFLKLDLWLDQRESPVTAQANALSPIIACVNRVDVHWRNAYDKNQHQRPTADAFGKYISEPQDFDNSDAFTVRDIQEDTCLREINEKLELLAYQPALSQKVRDYAQALKWASVISPPTRLDRSASFFVVPFNQTPRVLAQIQTASNAYISASTALREELLPLDVAQRLAQLKVLEARVGKEIHWSLLAYMIQARETLERLEDGMKHRTLTPQAVAETTADLQQAWNRGGPFIGPREPGFRNKDDDARELWRHIREPAQHYLEALNTLHKDWQDRAEPQRLSDDYYAVTRGYDALLSHYNRQARANF</sequence>
<dbReference type="InterPro" id="IPR024291">
    <property type="entry name" value="DUF3829"/>
</dbReference>
<gene>
    <name evidence="1" type="ORF">BK673_06985</name>
</gene>
<reference evidence="1 2" key="1">
    <citation type="submission" date="2016-10" db="EMBL/GenBank/DDBJ databases">
        <title>Comparative genome analysis of multiple Pseudomonas spp. focuses on biocontrol and plant growth promoting traits.</title>
        <authorList>
            <person name="Tao X.-Y."/>
            <person name="Taylor C.G."/>
        </authorList>
    </citation>
    <scope>NUCLEOTIDE SEQUENCE [LARGE SCALE GENOMIC DNA]</scope>
    <source>
        <strain evidence="1 2">36G2</strain>
    </source>
</reference>
<dbReference type="Pfam" id="PF12889">
    <property type="entry name" value="DUF3829"/>
    <property type="match status" value="1"/>
</dbReference>
<dbReference type="AlphaFoldDB" id="A0A423P9J5"/>
<evidence type="ECO:0000313" key="1">
    <source>
        <dbReference type="EMBL" id="ROO12056.1"/>
    </source>
</evidence>
<evidence type="ECO:0000313" key="2">
    <source>
        <dbReference type="Proteomes" id="UP000283619"/>
    </source>
</evidence>